<proteinExistence type="predicted"/>
<feature type="signal peptide" evidence="1">
    <location>
        <begin position="1"/>
        <end position="17"/>
    </location>
</feature>
<keyword evidence="1" id="KW-0732">Signal</keyword>
<comment type="caution">
    <text evidence="2">The sequence shown here is derived from an EMBL/GenBank/DDBJ whole genome shotgun (WGS) entry which is preliminary data.</text>
</comment>
<dbReference type="EMBL" id="MU007029">
    <property type="protein sequence ID" value="KAF2431950.1"/>
    <property type="molecule type" value="Genomic_DNA"/>
</dbReference>
<evidence type="ECO:0000313" key="3">
    <source>
        <dbReference type="Proteomes" id="UP000800235"/>
    </source>
</evidence>
<dbReference type="AlphaFoldDB" id="A0A9P4NTL4"/>
<reference evidence="2" key="1">
    <citation type="journal article" date="2020" name="Stud. Mycol.">
        <title>101 Dothideomycetes genomes: a test case for predicting lifestyles and emergence of pathogens.</title>
        <authorList>
            <person name="Haridas S."/>
            <person name="Albert R."/>
            <person name="Binder M."/>
            <person name="Bloem J."/>
            <person name="Labutti K."/>
            <person name="Salamov A."/>
            <person name="Andreopoulos B."/>
            <person name="Baker S."/>
            <person name="Barry K."/>
            <person name="Bills G."/>
            <person name="Bluhm B."/>
            <person name="Cannon C."/>
            <person name="Castanera R."/>
            <person name="Culley D."/>
            <person name="Daum C."/>
            <person name="Ezra D."/>
            <person name="Gonzalez J."/>
            <person name="Henrissat B."/>
            <person name="Kuo A."/>
            <person name="Liang C."/>
            <person name="Lipzen A."/>
            <person name="Lutzoni F."/>
            <person name="Magnuson J."/>
            <person name="Mondo S."/>
            <person name="Nolan M."/>
            <person name="Ohm R."/>
            <person name="Pangilinan J."/>
            <person name="Park H.-J."/>
            <person name="Ramirez L."/>
            <person name="Alfaro M."/>
            <person name="Sun H."/>
            <person name="Tritt A."/>
            <person name="Yoshinaga Y."/>
            <person name="Zwiers L.-H."/>
            <person name="Turgeon B."/>
            <person name="Goodwin S."/>
            <person name="Spatafora J."/>
            <person name="Crous P."/>
            <person name="Grigoriev I."/>
        </authorList>
    </citation>
    <scope>NUCLEOTIDE SEQUENCE</scope>
    <source>
        <strain evidence="2">CBS 130266</strain>
    </source>
</reference>
<dbReference type="OrthoDB" id="2507140at2759"/>
<dbReference type="Proteomes" id="UP000800235">
    <property type="component" value="Unassembled WGS sequence"/>
</dbReference>
<evidence type="ECO:0008006" key="4">
    <source>
        <dbReference type="Google" id="ProtNLM"/>
    </source>
</evidence>
<gene>
    <name evidence="2" type="ORF">EJ08DRAFT_170518</name>
</gene>
<keyword evidence="3" id="KW-1185">Reference proteome</keyword>
<name>A0A9P4NTL4_9PEZI</name>
<dbReference type="PROSITE" id="PS51257">
    <property type="entry name" value="PROKAR_LIPOPROTEIN"/>
    <property type="match status" value="1"/>
</dbReference>
<protein>
    <recommendedName>
        <fullName evidence="4">Extracellular membrane protein CFEM domain-containing protein</fullName>
    </recommendedName>
</protein>
<evidence type="ECO:0000313" key="2">
    <source>
        <dbReference type="EMBL" id="KAF2431950.1"/>
    </source>
</evidence>
<accession>A0A9P4NTL4</accession>
<feature type="chain" id="PRO_5040370593" description="Extracellular membrane protein CFEM domain-containing protein" evidence="1">
    <location>
        <begin position="18"/>
        <end position="117"/>
    </location>
</feature>
<organism evidence="2 3">
    <name type="scientific">Tothia fuscella</name>
    <dbReference type="NCBI Taxonomy" id="1048955"/>
    <lineage>
        <taxon>Eukaryota</taxon>
        <taxon>Fungi</taxon>
        <taxon>Dikarya</taxon>
        <taxon>Ascomycota</taxon>
        <taxon>Pezizomycotina</taxon>
        <taxon>Dothideomycetes</taxon>
        <taxon>Pleosporomycetidae</taxon>
        <taxon>Venturiales</taxon>
        <taxon>Cylindrosympodiaceae</taxon>
        <taxon>Tothia</taxon>
    </lineage>
</organism>
<sequence length="117" mass="12403">MRFSIAIVAAFAGIVSAATTTTTAAVSTASCAAQNIVEACLGSTQPILDSCTPNDWKCMCAAQESVSTCYDNCPGDTLRVTANQKKDVYCQAAKAYVPELFNPKFLSSCYHSSKRVT</sequence>
<evidence type="ECO:0000256" key="1">
    <source>
        <dbReference type="SAM" id="SignalP"/>
    </source>
</evidence>